<dbReference type="KEGG" id="psuu:Psuf_072290"/>
<dbReference type="InterPro" id="IPR000595">
    <property type="entry name" value="cNMP-bd_dom"/>
</dbReference>
<dbReference type="InterPro" id="IPR008040">
    <property type="entry name" value="Hydant_A_N"/>
</dbReference>
<dbReference type="AlphaFoldDB" id="A0A6F8YV32"/>
<dbReference type="InterPro" id="IPR045079">
    <property type="entry name" value="Oxoprolinase-like"/>
</dbReference>
<evidence type="ECO:0000313" key="3">
    <source>
        <dbReference type="Proteomes" id="UP000503011"/>
    </source>
</evidence>
<feature type="domain" description="Cyclic nucleotide-binding" evidence="1">
    <location>
        <begin position="46"/>
        <end position="122"/>
    </location>
</feature>
<dbReference type="Pfam" id="PF19278">
    <property type="entry name" value="Hydant_A_C"/>
    <property type="match status" value="1"/>
</dbReference>
<dbReference type="InterPro" id="IPR002821">
    <property type="entry name" value="Hydantoinase_A"/>
</dbReference>
<dbReference type="RefSeq" id="WP_173161978.1">
    <property type="nucleotide sequence ID" value="NZ_AP022871.1"/>
</dbReference>
<dbReference type="PANTHER" id="PTHR11365">
    <property type="entry name" value="5-OXOPROLINASE RELATED"/>
    <property type="match status" value="1"/>
</dbReference>
<dbReference type="EMBL" id="AP022871">
    <property type="protein sequence ID" value="BCB89916.1"/>
    <property type="molecule type" value="Genomic_DNA"/>
</dbReference>
<dbReference type="SUPFAM" id="SSF53067">
    <property type="entry name" value="Actin-like ATPase domain"/>
    <property type="match status" value="1"/>
</dbReference>
<dbReference type="InterPro" id="IPR043129">
    <property type="entry name" value="ATPase_NBD"/>
</dbReference>
<dbReference type="Pfam" id="PF01968">
    <property type="entry name" value="Hydantoinase_A"/>
    <property type="match status" value="1"/>
</dbReference>
<keyword evidence="3" id="KW-1185">Reference proteome</keyword>
<dbReference type="GO" id="GO:0006749">
    <property type="term" value="P:glutathione metabolic process"/>
    <property type="evidence" value="ECO:0007669"/>
    <property type="project" value="TreeGrafter"/>
</dbReference>
<dbReference type="PANTHER" id="PTHR11365:SF23">
    <property type="entry name" value="HYPOTHETICAL 5-OXOPROLINASE (EUROFUNG)-RELATED"/>
    <property type="match status" value="1"/>
</dbReference>
<proteinExistence type="predicted"/>
<dbReference type="InterPro" id="IPR049517">
    <property type="entry name" value="ACX-like_C"/>
</dbReference>
<dbReference type="GO" id="GO:0017168">
    <property type="term" value="F:5-oxoprolinase (ATP-hydrolyzing) activity"/>
    <property type="evidence" value="ECO:0007669"/>
    <property type="project" value="TreeGrafter"/>
</dbReference>
<dbReference type="Proteomes" id="UP000503011">
    <property type="component" value="Chromosome"/>
</dbReference>
<evidence type="ECO:0000313" key="2">
    <source>
        <dbReference type="EMBL" id="BCB89916.1"/>
    </source>
</evidence>
<accession>A0A6F8YV32</accession>
<gene>
    <name evidence="2" type="ORF">Psuf_072290</name>
</gene>
<dbReference type="PROSITE" id="PS50042">
    <property type="entry name" value="CNMP_BINDING_3"/>
    <property type="match status" value="1"/>
</dbReference>
<name>A0A6F8YV32_9ACTN</name>
<organism evidence="2 3">
    <name type="scientific">Phytohabitans suffuscus</name>
    <dbReference type="NCBI Taxonomy" id="624315"/>
    <lineage>
        <taxon>Bacteria</taxon>
        <taxon>Bacillati</taxon>
        <taxon>Actinomycetota</taxon>
        <taxon>Actinomycetes</taxon>
        <taxon>Micromonosporales</taxon>
        <taxon>Micromonosporaceae</taxon>
    </lineage>
</organism>
<protein>
    <submittedName>
        <fullName evidence="2">5-oxoprolinase</fullName>
    </submittedName>
</protein>
<evidence type="ECO:0000259" key="1">
    <source>
        <dbReference type="PROSITE" id="PS50042"/>
    </source>
</evidence>
<dbReference type="GO" id="GO:0005829">
    <property type="term" value="C:cytosol"/>
    <property type="evidence" value="ECO:0007669"/>
    <property type="project" value="TreeGrafter"/>
</dbReference>
<reference evidence="2 3" key="2">
    <citation type="submission" date="2020-03" db="EMBL/GenBank/DDBJ databases">
        <authorList>
            <person name="Ichikawa N."/>
            <person name="Kimura A."/>
            <person name="Kitahashi Y."/>
            <person name="Uohara A."/>
        </authorList>
    </citation>
    <scope>NUCLEOTIDE SEQUENCE [LARGE SCALE GENOMIC DNA]</scope>
    <source>
        <strain evidence="2 3">NBRC 105367</strain>
    </source>
</reference>
<sequence length="672" mass="71133">MRLQIGIDVGGTFTDVVASDRDSGRTWRVKVPSDPRHTTGSVLTILDLVRERSGARPGEVETLTVGHTIGLNALLERTGARTALVTTAGFRDVLAIGRESRPKLFDLQQDPRPVLVPRYLRFEVDERMDPRGEVVRPLSATGAERVVGQLLAEKVEAVAVCFLHAYANPAHEIAFTRLLQERAPQLAVCASHEVLSEQREYERTVLAVQNAYLLPKVRTFVDEVRAALAGTEPHAELFITDSAGGAMSAALSRDRAIHAAFSGPAAGVRATASLGELIGERDLITIDIGGTSCDVGLIRDGQPELSNRTTLGGLPVGLRMVDIKSVSSGGGSIAWVDSGGLLRVGPRSSGAVPGPACYDRGGTAPTVTDAHLLLGHLDPEATLGGTVRLRTDLARAAIEEHVARPLGMDVTEAAAGILAIAEAELVRAIEVISVSRGHDPRESVLVAFGGAGPLHSGSIARTMGIRRTVVPGSAGVLCAFGALSAGERYEFSQTLVRGGVPAHEVFALLRARAAEAIPGGIERFTPEYILDMRYVGQTSTIPVTVTDPGADDLLDVAHKTFEELYLDVFGYGMPRPSEVDAVRLVVHRERAAVDHRVPTASDPAWEGRPWRAHFGPHGFLDCAMVAVESLPVGAAVAGPAIVTAASTTTVVQPGDTATVDPWGNLIVTQPFS</sequence>
<dbReference type="Pfam" id="PF05378">
    <property type="entry name" value="Hydant_A_N"/>
    <property type="match status" value="1"/>
</dbReference>
<reference evidence="2 3" key="1">
    <citation type="submission" date="2020-03" db="EMBL/GenBank/DDBJ databases">
        <title>Whole genome shotgun sequence of Phytohabitans suffuscus NBRC 105367.</title>
        <authorList>
            <person name="Komaki H."/>
            <person name="Tamura T."/>
        </authorList>
    </citation>
    <scope>NUCLEOTIDE SEQUENCE [LARGE SCALE GENOMIC DNA]</scope>
    <source>
        <strain evidence="2 3">NBRC 105367</strain>
    </source>
</reference>